<evidence type="ECO:0000313" key="4">
    <source>
        <dbReference type="EMBL" id="PZW41887.1"/>
    </source>
</evidence>
<evidence type="ECO:0000256" key="2">
    <source>
        <dbReference type="ARBA" id="ARBA00023002"/>
    </source>
</evidence>
<dbReference type="PANTHER" id="PTHR44196">
    <property type="entry name" value="DEHYDROGENASE/REDUCTASE SDR FAMILY MEMBER 7B"/>
    <property type="match status" value="1"/>
</dbReference>
<proteinExistence type="inferred from homology"/>
<name>A0A2W7IR64_9PROT</name>
<dbReference type="SUPFAM" id="SSF51735">
    <property type="entry name" value="NAD(P)-binding Rossmann-fold domains"/>
    <property type="match status" value="1"/>
</dbReference>
<dbReference type="EMBL" id="QKYU01000020">
    <property type="protein sequence ID" value="PZW41887.1"/>
    <property type="molecule type" value="Genomic_DNA"/>
</dbReference>
<accession>A0A2W7IR64</accession>
<dbReference type="RefSeq" id="WP_111399460.1">
    <property type="nucleotide sequence ID" value="NZ_QKYU01000020.1"/>
</dbReference>
<dbReference type="InterPro" id="IPR036291">
    <property type="entry name" value="NAD(P)-bd_dom_sf"/>
</dbReference>
<dbReference type="PROSITE" id="PS00061">
    <property type="entry name" value="ADH_SHORT"/>
    <property type="match status" value="1"/>
</dbReference>
<evidence type="ECO:0000256" key="1">
    <source>
        <dbReference type="ARBA" id="ARBA00006484"/>
    </source>
</evidence>
<dbReference type="GO" id="GO:0016491">
    <property type="term" value="F:oxidoreductase activity"/>
    <property type="evidence" value="ECO:0007669"/>
    <property type="project" value="UniProtKB-KW"/>
</dbReference>
<dbReference type="AlphaFoldDB" id="A0A2W7IR64"/>
<dbReference type="PANTHER" id="PTHR44196:SF1">
    <property type="entry name" value="DEHYDROGENASE_REDUCTASE SDR FAMILY MEMBER 7B"/>
    <property type="match status" value="1"/>
</dbReference>
<dbReference type="GO" id="GO:0016020">
    <property type="term" value="C:membrane"/>
    <property type="evidence" value="ECO:0007669"/>
    <property type="project" value="TreeGrafter"/>
</dbReference>
<keyword evidence="5" id="KW-1185">Reference proteome</keyword>
<keyword evidence="2" id="KW-0560">Oxidoreductase</keyword>
<sequence>MTHVVITGASRGLGAALALRFAAPGVRLGLIARSADGLAATAEACGAQGAEVAVAALDVRDAVALAAVLTEWGQVRPIDVAIANAGVSGGTSPDGRPEGLEAATRQIAVNLVGAMNLVEPLWPAMVARGQGRIALVASLAALRGLPDIPAYAASKAGLRAYGEALRAGLGPRGVKVTVLCPGFFESDMSRRFRGGQPGAVPLDQAAARCHAAILAGRGRLSFPAHLAFGMRLLDLLPVGLSDLVARRIRCRVVPDERA</sequence>
<dbReference type="PRINTS" id="PR00080">
    <property type="entry name" value="SDRFAMILY"/>
</dbReference>
<comment type="caution">
    <text evidence="4">The sequence shown here is derived from an EMBL/GenBank/DDBJ whole genome shotgun (WGS) entry which is preliminary data.</text>
</comment>
<dbReference type="Proteomes" id="UP000249688">
    <property type="component" value="Unassembled WGS sequence"/>
</dbReference>
<dbReference type="InterPro" id="IPR020904">
    <property type="entry name" value="Sc_DH/Rdtase_CS"/>
</dbReference>
<dbReference type="Pfam" id="PF00106">
    <property type="entry name" value="adh_short"/>
    <property type="match status" value="1"/>
</dbReference>
<evidence type="ECO:0000256" key="3">
    <source>
        <dbReference type="RuleBase" id="RU000363"/>
    </source>
</evidence>
<comment type="similarity">
    <text evidence="1 3">Belongs to the short-chain dehydrogenases/reductases (SDR) family.</text>
</comment>
<reference evidence="4 5" key="1">
    <citation type="submission" date="2018-06" db="EMBL/GenBank/DDBJ databases">
        <title>Genomic Encyclopedia of Archaeal and Bacterial Type Strains, Phase II (KMG-II): from individual species to whole genera.</title>
        <authorList>
            <person name="Goeker M."/>
        </authorList>
    </citation>
    <scope>NUCLEOTIDE SEQUENCE [LARGE SCALE GENOMIC DNA]</scope>
    <source>
        <strain evidence="4 5">DSM 24525</strain>
    </source>
</reference>
<dbReference type="InterPro" id="IPR002347">
    <property type="entry name" value="SDR_fam"/>
</dbReference>
<dbReference type="Gene3D" id="3.40.50.720">
    <property type="entry name" value="NAD(P)-binding Rossmann-like Domain"/>
    <property type="match status" value="1"/>
</dbReference>
<dbReference type="OrthoDB" id="335726at2"/>
<gene>
    <name evidence="4" type="ORF">C8P66_12078</name>
</gene>
<evidence type="ECO:0000313" key="5">
    <source>
        <dbReference type="Proteomes" id="UP000249688"/>
    </source>
</evidence>
<organism evidence="4 5">
    <name type="scientific">Humitalea rosea</name>
    <dbReference type="NCBI Taxonomy" id="990373"/>
    <lineage>
        <taxon>Bacteria</taxon>
        <taxon>Pseudomonadati</taxon>
        <taxon>Pseudomonadota</taxon>
        <taxon>Alphaproteobacteria</taxon>
        <taxon>Acetobacterales</taxon>
        <taxon>Roseomonadaceae</taxon>
        <taxon>Humitalea</taxon>
    </lineage>
</organism>
<dbReference type="PRINTS" id="PR00081">
    <property type="entry name" value="GDHRDH"/>
</dbReference>
<protein>
    <submittedName>
        <fullName evidence="4">Short-subunit dehydrogenase</fullName>
    </submittedName>
</protein>